<proteinExistence type="predicted"/>
<accession>A0A5B7E534</accession>
<evidence type="ECO:0000313" key="1">
    <source>
        <dbReference type="EMBL" id="MPC27884.1"/>
    </source>
</evidence>
<protein>
    <submittedName>
        <fullName evidence="1">Uncharacterized protein</fullName>
    </submittedName>
</protein>
<evidence type="ECO:0000313" key="2">
    <source>
        <dbReference type="Proteomes" id="UP000324222"/>
    </source>
</evidence>
<dbReference type="EMBL" id="VSRR010001819">
    <property type="protein sequence ID" value="MPC27884.1"/>
    <property type="molecule type" value="Genomic_DNA"/>
</dbReference>
<dbReference type="AlphaFoldDB" id="A0A5B7E534"/>
<name>A0A5B7E534_PORTR</name>
<comment type="caution">
    <text evidence="1">The sequence shown here is derived from an EMBL/GenBank/DDBJ whole genome shotgun (WGS) entry which is preliminary data.</text>
</comment>
<sequence length="60" mass="6562">MLAVRVPRRCHQLQSVEPGVPWPLRWNSVGSGQLSAFTVIVQAPSLTAPTWSSLLISYGD</sequence>
<organism evidence="1 2">
    <name type="scientific">Portunus trituberculatus</name>
    <name type="common">Swimming crab</name>
    <name type="synonym">Neptunus trituberculatus</name>
    <dbReference type="NCBI Taxonomy" id="210409"/>
    <lineage>
        <taxon>Eukaryota</taxon>
        <taxon>Metazoa</taxon>
        <taxon>Ecdysozoa</taxon>
        <taxon>Arthropoda</taxon>
        <taxon>Crustacea</taxon>
        <taxon>Multicrustacea</taxon>
        <taxon>Malacostraca</taxon>
        <taxon>Eumalacostraca</taxon>
        <taxon>Eucarida</taxon>
        <taxon>Decapoda</taxon>
        <taxon>Pleocyemata</taxon>
        <taxon>Brachyura</taxon>
        <taxon>Eubrachyura</taxon>
        <taxon>Portunoidea</taxon>
        <taxon>Portunidae</taxon>
        <taxon>Portuninae</taxon>
        <taxon>Portunus</taxon>
    </lineage>
</organism>
<gene>
    <name evidence="1" type="ORF">E2C01_021072</name>
</gene>
<dbReference type="Proteomes" id="UP000324222">
    <property type="component" value="Unassembled WGS sequence"/>
</dbReference>
<reference evidence="1 2" key="1">
    <citation type="submission" date="2019-05" db="EMBL/GenBank/DDBJ databases">
        <title>Another draft genome of Portunus trituberculatus and its Hox gene families provides insights of decapod evolution.</title>
        <authorList>
            <person name="Jeong J.-H."/>
            <person name="Song I."/>
            <person name="Kim S."/>
            <person name="Choi T."/>
            <person name="Kim D."/>
            <person name="Ryu S."/>
            <person name="Kim W."/>
        </authorList>
    </citation>
    <scope>NUCLEOTIDE SEQUENCE [LARGE SCALE GENOMIC DNA]</scope>
    <source>
        <tissue evidence="1">Muscle</tissue>
    </source>
</reference>
<keyword evidence="2" id="KW-1185">Reference proteome</keyword>